<evidence type="ECO:0000256" key="10">
    <source>
        <dbReference type="SAM" id="MobiDB-lite"/>
    </source>
</evidence>
<evidence type="ECO:0000259" key="11">
    <source>
        <dbReference type="PROSITE" id="PS50878"/>
    </source>
</evidence>
<dbReference type="InterPro" id="IPR051083">
    <property type="entry name" value="GrpII_Intron_Splice-Mob/Def"/>
</dbReference>
<evidence type="ECO:0000313" key="12">
    <source>
        <dbReference type="EMBL" id="TWT55821.1"/>
    </source>
</evidence>
<keyword evidence="2" id="KW-0808">Transferase</keyword>
<feature type="region of interest" description="Disordered" evidence="10">
    <location>
        <begin position="16"/>
        <end position="85"/>
    </location>
</feature>
<keyword evidence="13" id="KW-1185">Reference proteome</keyword>
<evidence type="ECO:0000256" key="7">
    <source>
        <dbReference type="ARBA" id="ARBA00023118"/>
    </source>
</evidence>
<evidence type="ECO:0000256" key="6">
    <source>
        <dbReference type="ARBA" id="ARBA00022918"/>
    </source>
</evidence>
<dbReference type="PROSITE" id="PS50878">
    <property type="entry name" value="RT_POL"/>
    <property type="match status" value="1"/>
</dbReference>
<proteinExistence type="inferred from homology"/>
<evidence type="ECO:0000256" key="5">
    <source>
        <dbReference type="ARBA" id="ARBA00022842"/>
    </source>
</evidence>
<feature type="domain" description="Reverse transcriptase" evidence="11">
    <location>
        <begin position="157"/>
        <end position="390"/>
    </location>
</feature>
<dbReference type="PRINTS" id="PR00866">
    <property type="entry name" value="RNADNAPOLMS"/>
</dbReference>
<gene>
    <name evidence="12" type="ORF">KOR42_26320</name>
</gene>
<dbReference type="InterPro" id="IPR043502">
    <property type="entry name" value="DNA/RNA_pol_sf"/>
</dbReference>
<dbReference type="EC" id="2.7.7.49" evidence="1"/>
<dbReference type="AlphaFoldDB" id="A0A5C5X0K9"/>
<reference evidence="12 13" key="1">
    <citation type="submission" date="2019-02" db="EMBL/GenBank/DDBJ databases">
        <title>Deep-cultivation of Planctomycetes and their phenomic and genomic characterization uncovers novel biology.</title>
        <authorList>
            <person name="Wiegand S."/>
            <person name="Jogler M."/>
            <person name="Boedeker C."/>
            <person name="Pinto D."/>
            <person name="Vollmers J."/>
            <person name="Rivas-Marin E."/>
            <person name="Kohn T."/>
            <person name="Peeters S.H."/>
            <person name="Heuer A."/>
            <person name="Rast P."/>
            <person name="Oberbeckmann S."/>
            <person name="Bunk B."/>
            <person name="Jeske O."/>
            <person name="Meyerdierks A."/>
            <person name="Storesund J.E."/>
            <person name="Kallscheuer N."/>
            <person name="Luecker S."/>
            <person name="Lage O.M."/>
            <person name="Pohl T."/>
            <person name="Merkel B.J."/>
            <person name="Hornburger P."/>
            <person name="Mueller R.-W."/>
            <person name="Bruemmer F."/>
            <person name="Labrenz M."/>
            <person name="Spormann A.M."/>
            <person name="Op Den Camp H."/>
            <person name="Overmann J."/>
            <person name="Amann R."/>
            <person name="Jetten M.S.M."/>
            <person name="Mascher T."/>
            <person name="Medema M.H."/>
            <person name="Devos D.P."/>
            <person name="Kaster A.-K."/>
            <person name="Ovreas L."/>
            <person name="Rohde M."/>
            <person name="Galperin M.Y."/>
            <person name="Jogler C."/>
        </authorList>
    </citation>
    <scope>NUCLEOTIDE SEQUENCE [LARGE SCALE GENOMIC DNA]</scope>
    <source>
        <strain evidence="12 13">KOR42</strain>
    </source>
</reference>
<keyword evidence="5" id="KW-0460">Magnesium</keyword>
<dbReference type="InterPro" id="IPR000123">
    <property type="entry name" value="Reverse_transcriptase_msDNA"/>
</dbReference>
<comment type="catalytic activity">
    <reaction evidence="9">
        <text>DNA(n) + a 2'-deoxyribonucleoside 5'-triphosphate = DNA(n+1) + diphosphate</text>
        <dbReference type="Rhea" id="RHEA:22508"/>
        <dbReference type="Rhea" id="RHEA-COMP:17339"/>
        <dbReference type="Rhea" id="RHEA-COMP:17340"/>
        <dbReference type="ChEBI" id="CHEBI:33019"/>
        <dbReference type="ChEBI" id="CHEBI:61560"/>
        <dbReference type="ChEBI" id="CHEBI:173112"/>
        <dbReference type="EC" id="2.7.7.49"/>
    </reaction>
</comment>
<dbReference type="GO" id="GO:0003964">
    <property type="term" value="F:RNA-directed DNA polymerase activity"/>
    <property type="evidence" value="ECO:0007669"/>
    <property type="project" value="UniProtKB-KW"/>
</dbReference>
<comment type="caution">
    <text evidence="12">The sequence shown here is derived from an EMBL/GenBank/DDBJ whole genome shotgun (WGS) entry which is preliminary data.</text>
</comment>
<dbReference type="GO" id="GO:0051607">
    <property type="term" value="P:defense response to virus"/>
    <property type="evidence" value="ECO:0007669"/>
    <property type="project" value="UniProtKB-KW"/>
</dbReference>
<dbReference type="OrthoDB" id="9788687at2"/>
<keyword evidence="7" id="KW-0051">Antiviral defense</keyword>
<evidence type="ECO:0000256" key="1">
    <source>
        <dbReference type="ARBA" id="ARBA00012493"/>
    </source>
</evidence>
<dbReference type="GO" id="GO:0046872">
    <property type="term" value="F:metal ion binding"/>
    <property type="evidence" value="ECO:0007669"/>
    <property type="project" value="UniProtKB-KW"/>
</dbReference>
<evidence type="ECO:0000256" key="8">
    <source>
        <dbReference type="ARBA" id="ARBA00034120"/>
    </source>
</evidence>
<dbReference type="PANTHER" id="PTHR34047">
    <property type="entry name" value="NUCLEAR INTRON MATURASE 1, MITOCHONDRIAL-RELATED"/>
    <property type="match status" value="1"/>
</dbReference>
<dbReference type="InterPro" id="IPR000477">
    <property type="entry name" value="RT_dom"/>
</dbReference>
<evidence type="ECO:0000256" key="9">
    <source>
        <dbReference type="ARBA" id="ARBA00048173"/>
    </source>
</evidence>
<dbReference type="Pfam" id="PF00078">
    <property type="entry name" value="RVT_1"/>
    <property type="match status" value="1"/>
</dbReference>
<name>A0A5C5X0K9_9PLAN</name>
<dbReference type="PANTHER" id="PTHR34047:SF7">
    <property type="entry name" value="RNA-DIRECTED DNA POLYMERASE"/>
    <property type="match status" value="1"/>
</dbReference>
<evidence type="ECO:0000313" key="13">
    <source>
        <dbReference type="Proteomes" id="UP000317243"/>
    </source>
</evidence>
<dbReference type="GO" id="GO:0003723">
    <property type="term" value="F:RNA binding"/>
    <property type="evidence" value="ECO:0007669"/>
    <property type="project" value="InterPro"/>
</dbReference>
<protein>
    <recommendedName>
        <fullName evidence="1">RNA-directed DNA polymerase</fullName>
        <ecNumber evidence="1">2.7.7.49</ecNumber>
    </recommendedName>
</protein>
<dbReference type="RefSeq" id="WP_146510155.1">
    <property type="nucleotide sequence ID" value="NZ_SIHI01000002.1"/>
</dbReference>
<keyword evidence="3" id="KW-0548">Nucleotidyltransferase</keyword>
<feature type="compositionally biased region" description="Low complexity" evidence="10">
    <location>
        <begin position="31"/>
        <end position="48"/>
    </location>
</feature>
<dbReference type="EMBL" id="SIHI01000002">
    <property type="protein sequence ID" value="TWT55821.1"/>
    <property type="molecule type" value="Genomic_DNA"/>
</dbReference>
<comment type="similarity">
    <text evidence="8">Belongs to the bacterial reverse transcriptase family.</text>
</comment>
<dbReference type="SUPFAM" id="SSF56672">
    <property type="entry name" value="DNA/RNA polymerases"/>
    <property type="match status" value="1"/>
</dbReference>
<organism evidence="12 13">
    <name type="scientific">Thalassoglobus neptunius</name>
    <dbReference type="NCBI Taxonomy" id="1938619"/>
    <lineage>
        <taxon>Bacteria</taxon>
        <taxon>Pseudomonadati</taxon>
        <taxon>Planctomycetota</taxon>
        <taxon>Planctomycetia</taxon>
        <taxon>Planctomycetales</taxon>
        <taxon>Planctomycetaceae</taxon>
        <taxon>Thalassoglobus</taxon>
    </lineage>
</organism>
<evidence type="ECO:0000256" key="4">
    <source>
        <dbReference type="ARBA" id="ARBA00022723"/>
    </source>
</evidence>
<dbReference type="Proteomes" id="UP000317243">
    <property type="component" value="Unassembled WGS sequence"/>
</dbReference>
<accession>A0A5C5X0K9</accession>
<sequence>MGWFDFLRKIFGFGRAESSQGSQTVADAPLAEAPVTESSAAESPSSDVSDSEVSEPAEKRKAEPRPNSTVPRPDVHLRPLDYVPSTVPIPPDREIVSEKPYRFAVPAPRTGEFLDLSRDSDERWLEYYGLPRLKTPDDLADWLGVTTGTLAWLTHRFREGHRPSDERDSHYHYRWIAKRSEGWRLIEAPKSKLKDVQTKILRGILDSVPAHSAAHGFVPGRSIVSNATPHSGSKFILKMDLEDFYPTVRYSRVVAIYRSLGFSREVSLWLARLSVSALPWSLKSPVSAHEYVVYTAHHLPQGAPTSPALANLSAYGLDIRLAGMANAYRIRYTRYADDLTFSGPGLSIPALNEFIPLAKKIIREERFTMNRRKLKVIRNSQRQIVTGVVVNEKTNVSRKEFDQLKAILYNCIKHGPQSQNRAEIANFAEHLRGRIAHISQLNPRRGAKLMRMYSQIGWT</sequence>
<dbReference type="CDD" id="cd03487">
    <property type="entry name" value="RT_Bac_retron_II"/>
    <property type="match status" value="1"/>
</dbReference>
<keyword evidence="4" id="KW-0479">Metal-binding</keyword>
<keyword evidence="6 12" id="KW-0695">RNA-directed DNA polymerase</keyword>
<evidence type="ECO:0000256" key="3">
    <source>
        <dbReference type="ARBA" id="ARBA00022695"/>
    </source>
</evidence>
<evidence type="ECO:0000256" key="2">
    <source>
        <dbReference type="ARBA" id="ARBA00022679"/>
    </source>
</evidence>